<dbReference type="Pfam" id="PF00293">
    <property type="entry name" value="NUDIX"/>
    <property type="match status" value="1"/>
</dbReference>
<sequence length="272" mass="30029">PVILSSALIHGEGRVLLARRNPERPPFARQWLLPSTVVRREESAEEALARHLQQELDLSIGEPVFAETIYLEDPPAGERYVTNVFRVAQPPGELRFRAHGDYDDLRWLLPDEVAALDMPAPLRDWLLAVLRAEADAPPVGLEAARAAAAALSQADLTYTERKRCLYAGYAPTYDEDHALWLGEEGQNRLLAFLTHGLEPGMRVLDAGCGTGVHLRAISEAIGREGACVGLDISPDMLALARRRLIFAKNFALRVCDLSHGIPLEDAWFDAVV</sequence>
<evidence type="ECO:0000313" key="4">
    <source>
        <dbReference type="EMBL" id="GAG11473.1"/>
    </source>
</evidence>
<dbReference type="Gene3D" id="3.40.50.150">
    <property type="entry name" value="Vaccinia Virus protein VP39"/>
    <property type="match status" value="1"/>
</dbReference>
<dbReference type="EMBL" id="BARS01020797">
    <property type="protein sequence ID" value="GAG11473.1"/>
    <property type="molecule type" value="Genomic_DNA"/>
</dbReference>
<reference evidence="4" key="1">
    <citation type="journal article" date="2014" name="Front. Microbiol.">
        <title>High frequency of phylogenetically diverse reductive dehalogenase-homologous genes in deep subseafloor sedimentary metagenomes.</title>
        <authorList>
            <person name="Kawai M."/>
            <person name="Futagami T."/>
            <person name="Toyoda A."/>
            <person name="Takaki Y."/>
            <person name="Nishi S."/>
            <person name="Hori S."/>
            <person name="Arai W."/>
            <person name="Tsubouchi T."/>
            <person name="Morono Y."/>
            <person name="Uchiyama I."/>
            <person name="Ito T."/>
            <person name="Fujiyama A."/>
            <person name="Inagaki F."/>
            <person name="Takami H."/>
        </authorList>
    </citation>
    <scope>NUCLEOTIDE SEQUENCE</scope>
    <source>
        <strain evidence="4">Expedition CK06-06</strain>
    </source>
</reference>
<accession>X0VGB5</accession>
<dbReference type="GO" id="GO:0016787">
    <property type="term" value="F:hydrolase activity"/>
    <property type="evidence" value="ECO:0007669"/>
    <property type="project" value="UniProtKB-KW"/>
</dbReference>
<organism evidence="4">
    <name type="scientific">marine sediment metagenome</name>
    <dbReference type="NCBI Taxonomy" id="412755"/>
    <lineage>
        <taxon>unclassified sequences</taxon>
        <taxon>metagenomes</taxon>
        <taxon>ecological metagenomes</taxon>
    </lineage>
</organism>
<evidence type="ECO:0000256" key="1">
    <source>
        <dbReference type="ARBA" id="ARBA00001946"/>
    </source>
</evidence>
<evidence type="ECO:0000256" key="2">
    <source>
        <dbReference type="ARBA" id="ARBA00022801"/>
    </source>
</evidence>
<dbReference type="Pfam" id="PF13847">
    <property type="entry name" value="Methyltransf_31"/>
    <property type="match status" value="1"/>
</dbReference>
<dbReference type="SUPFAM" id="SSF55811">
    <property type="entry name" value="Nudix"/>
    <property type="match status" value="1"/>
</dbReference>
<feature type="non-terminal residue" evidence="4">
    <location>
        <position position="272"/>
    </location>
</feature>
<protein>
    <recommendedName>
        <fullName evidence="3">Nudix hydrolase domain-containing protein</fullName>
    </recommendedName>
</protein>
<dbReference type="PROSITE" id="PS51462">
    <property type="entry name" value="NUDIX"/>
    <property type="match status" value="1"/>
</dbReference>
<comment type="cofactor">
    <cofactor evidence="1">
        <name>Mg(2+)</name>
        <dbReference type="ChEBI" id="CHEBI:18420"/>
    </cofactor>
</comment>
<proteinExistence type="predicted"/>
<dbReference type="CDD" id="cd02440">
    <property type="entry name" value="AdoMet_MTases"/>
    <property type="match status" value="1"/>
</dbReference>
<dbReference type="InterPro" id="IPR000086">
    <property type="entry name" value="NUDIX_hydrolase_dom"/>
</dbReference>
<dbReference type="InterPro" id="IPR015797">
    <property type="entry name" value="NUDIX_hydrolase-like_dom_sf"/>
</dbReference>
<evidence type="ECO:0000259" key="3">
    <source>
        <dbReference type="PROSITE" id="PS51462"/>
    </source>
</evidence>
<dbReference type="CDD" id="cd02883">
    <property type="entry name" value="NUDIX_Hydrolase"/>
    <property type="match status" value="1"/>
</dbReference>
<gene>
    <name evidence="4" type="ORF">S01H1_33491</name>
</gene>
<dbReference type="InterPro" id="IPR025714">
    <property type="entry name" value="Methyltranfer_dom"/>
</dbReference>
<dbReference type="PANTHER" id="PTHR43046">
    <property type="entry name" value="GDP-MANNOSE MANNOSYL HYDROLASE"/>
    <property type="match status" value="1"/>
</dbReference>
<feature type="non-terminal residue" evidence="4">
    <location>
        <position position="1"/>
    </location>
</feature>
<keyword evidence="2" id="KW-0378">Hydrolase</keyword>
<dbReference type="AlphaFoldDB" id="X0VGB5"/>
<dbReference type="Gene3D" id="3.90.79.10">
    <property type="entry name" value="Nucleoside Triphosphate Pyrophosphohydrolase"/>
    <property type="match status" value="1"/>
</dbReference>
<dbReference type="PANTHER" id="PTHR43046:SF2">
    <property type="entry name" value="8-OXO-DGTP DIPHOSPHATASE-RELATED"/>
    <property type="match status" value="1"/>
</dbReference>
<feature type="domain" description="Nudix hydrolase" evidence="3">
    <location>
        <begin position="1"/>
        <end position="130"/>
    </location>
</feature>
<dbReference type="InterPro" id="IPR029063">
    <property type="entry name" value="SAM-dependent_MTases_sf"/>
</dbReference>
<dbReference type="SUPFAM" id="SSF53335">
    <property type="entry name" value="S-adenosyl-L-methionine-dependent methyltransferases"/>
    <property type="match status" value="1"/>
</dbReference>
<name>X0VGB5_9ZZZZ</name>
<comment type="caution">
    <text evidence="4">The sequence shown here is derived from an EMBL/GenBank/DDBJ whole genome shotgun (WGS) entry which is preliminary data.</text>
</comment>